<dbReference type="HOGENOM" id="CLU_005391_1_0_1"/>
<evidence type="ECO:0000259" key="5">
    <source>
        <dbReference type="Pfam" id="PF00171"/>
    </source>
</evidence>
<dbReference type="Gene3D" id="3.40.605.10">
    <property type="entry name" value="Aldehyde Dehydrogenase, Chain A, domain 1"/>
    <property type="match status" value="1"/>
</dbReference>
<gene>
    <name evidence="6" type="ORF">CYME_CML274C</name>
</gene>
<dbReference type="GeneID" id="16994689"/>
<dbReference type="EMBL" id="AP006494">
    <property type="protein sequence ID" value="BAM80857.1"/>
    <property type="molecule type" value="Genomic_DNA"/>
</dbReference>
<evidence type="ECO:0000256" key="1">
    <source>
        <dbReference type="ARBA" id="ARBA00023002"/>
    </source>
</evidence>
<comment type="similarity">
    <text evidence="3">Belongs to the aldehyde dehydrogenase family.</text>
</comment>
<feature type="transmembrane region" description="Helical" evidence="4">
    <location>
        <begin position="12"/>
        <end position="34"/>
    </location>
</feature>
<evidence type="ECO:0000256" key="3">
    <source>
        <dbReference type="RuleBase" id="RU003345"/>
    </source>
</evidence>
<keyword evidence="7" id="KW-1185">Reference proteome</keyword>
<dbReference type="GO" id="GO:0016620">
    <property type="term" value="F:oxidoreductase activity, acting on the aldehyde or oxo group of donors, NAD or NADP as acceptor"/>
    <property type="evidence" value="ECO:0007669"/>
    <property type="project" value="InterPro"/>
</dbReference>
<dbReference type="InterPro" id="IPR016162">
    <property type="entry name" value="Ald_DH_N"/>
</dbReference>
<dbReference type="OMA" id="ILMRGTF"/>
<evidence type="ECO:0000256" key="4">
    <source>
        <dbReference type="SAM" id="Phobius"/>
    </source>
</evidence>
<dbReference type="PROSITE" id="PS00687">
    <property type="entry name" value="ALDEHYDE_DEHYDR_GLU"/>
    <property type="match status" value="1"/>
</dbReference>
<reference evidence="6 7" key="1">
    <citation type="journal article" date="2004" name="Nature">
        <title>Genome sequence of the ultrasmall unicellular red alga Cyanidioschyzon merolae 10D.</title>
        <authorList>
            <person name="Matsuzaki M."/>
            <person name="Misumi O."/>
            <person name="Shin-i T."/>
            <person name="Maruyama S."/>
            <person name="Takahara M."/>
            <person name="Miyagishima S."/>
            <person name="Mori T."/>
            <person name="Nishida K."/>
            <person name="Yagisawa F."/>
            <person name="Nishida K."/>
            <person name="Yoshida Y."/>
            <person name="Nishimura Y."/>
            <person name="Nakao S."/>
            <person name="Kobayashi T."/>
            <person name="Momoyama Y."/>
            <person name="Higashiyama T."/>
            <person name="Minoda A."/>
            <person name="Sano M."/>
            <person name="Nomoto H."/>
            <person name="Oishi K."/>
            <person name="Hayashi H."/>
            <person name="Ohta F."/>
            <person name="Nishizaka S."/>
            <person name="Haga S."/>
            <person name="Miura S."/>
            <person name="Morishita T."/>
            <person name="Kabeya Y."/>
            <person name="Terasawa K."/>
            <person name="Suzuki Y."/>
            <person name="Ishii Y."/>
            <person name="Asakawa S."/>
            <person name="Takano H."/>
            <person name="Ohta N."/>
            <person name="Kuroiwa H."/>
            <person name="Tanaka K."/>
            <person name="Shimizu N."/>
            <person name="Sugano S."/>
            <person name="Sato N."/>
            <person name="Nozaki H."/>
            <person name="Ogasawara N."/>
            <person name="Kohara Y."/>
            <person name="Kuroiwa T."/>
        </authorList>
    </citation>
    <scope>NUCLEOTIDE SEQUENCE [LARGE SCALE GENOMIC DNA]</scope>
    <source>
        <strain evidence="6 7">10D</strain>
    </source>
</reference>
<dbReference type="InterPro" id="IPR016161">
    <property type="entry name" value="Ald_DH/histidinol_DH"/>
</dbReference>
<dbReference type="OrthoDB" id="310895at2759"/>
<dbReference type="AlphaFoldDB" id="M1VDK5"/>
<keyword evidence="1 3" id="KW-0560">Oxidoreductase</keyword>
<dbReference type="InterPro" id="IPR016160">
    <property type="entry name" value="Ald_DH_CS_CYS"/>
</dbReference>
<feature type="domain" description="Aldehyde dehydrogenase" evidence="5">
    <location>
        <begin position="83"/>
        <end position="535"/>
    </location>
</feature>
<dbReference type="InterPro" id="IPR015590">
    <property type="entry name" value="Aldehyde_DH_dom"/>
</dbReference>
<dbReference type="STRING" id="280699.M1VDK5"/>
<dbReference type="Gramene" id="CML274CT">
    <property type="protein sequence ID" value="CML274CT"/>
    <property type="gene ID" value="CML274C"/>
</dbReference>
<dbReference type="SUPFAM" id="SSF53720">
    <property type="entry name" value="ALDH-like"/>
    <property type="match status" value="1"/>
</dbReference>
<name>M1VDK5_CYAM1</name>
<accession>M1VDK5</accession>
<proteinExistence type="inferred from homology"/>
<evidence type="ECO:0000256" key="2">
    <source>
        <dbReference type="PROSITE-ProRule" id="PRU10007"/>
    </source>
</evidence>
<evidence type="ECO:0000313" key="6">
    <source>
        <dbReference type="EMBL" id="BAM80857.1"/>
    </source>
</evidence>
<dbReference type="Pfam" id="PF00171">
    <property type="entry name" value="Aldedh"/>
    <property type="match status" value="1"/>
</dbReference>
<dbReference type="InterPro" id="IPR029510">
    <property type="entry name" value="Ald_DH_CS_GLU"/>
</dbReference>
<dbReference type="KEGG" id="cme:CYME_CML274C"/>
<feature type="active site" evidence="2">
    <location>
        <position position="317"/>
    </location>
</feature>
<dbReference type="PANTHER" id="PTHR11699">
    <property type="entry name" value="ALDEHYDE DEHYDROGENASE-RELATED"/>
    <property type="match status" value="1"/>
</dbReference>
<dbReference type="PROSITE" id="PS00070">
    <property type="entry name" value="ALDEHYDE_DEHYDR_CYS"/>
    <property type="match status" value="1"/>
</dbReference>
<sequence>MHLDQPIHALPLTSGSVIAALVSALLGLILTRWLCKRGEHVPCVTLGLPDLTEDGLFLIPVTADDQPGKPICCRKKTEADRCHRCAAAATGRLLGWVLDQSAADVRARVQVASDAQQLWRETSFAERRRVLRALRKAILANRESILQASVLETGKTFVDAYLGELLTTLEKIRWLLREGERALAPEYRSVGPLTMHKRAWVQFEPLGVIAAIAPWNYPFHNLMNPILAALFAGNAIVVKSSEYSSWCSVYYVELVRHVLRACKHPSELVQLVTGGASAGEALVVDKGVAKVFFTGSTRVGRQVAMAAAEQLKPCVLELGGKDAFIVCDDADLEQALDIAMRGVFQNSGQNCVGIERILVQRPSYERFVAEMQVRVQSLRIGVDLGAMTMGEASLRELESLINDAVKDGARLLCGGKRAGRSYWEPTLLTDVPLHSRIMQNEVFGPVMIITPFDGDAEAIRIVNGSAYGLGSSVFSADRKRAAMIRNKLLVGMVNENDFGVNYLCQSLPFGGTKDSGSDRFAGIEGLRACCLMKSVTQDRFWMLRTRIPKPLQYPVHHAAVDVIDALMRVIYMEDSIWGRALALRDFMLSGFRCATSITRASGAAGIEH</sequence>
<keyword evidence="4" id="KW-0472">Membrane</keyword>
<dbReference type="InterPro" id="IPR016163">
    <property type="entry name" value="Ald_DH_C"/>
</dbReference>
<organism evidence="6 7">
    <name type="scientific">Cyanidioschyzon merolae (strain NIES-3377 / 10D)</name>
    <name type="common">Unicellular red alga</name>
    <dbReference type="NCBI Taxonomy" id="280699"/>
    <lineage>
        <taxon>Eukaryota</taxon>
        <taxon>Rhodophyta</taxon>
        <taxon>Bangiophyceae</taxon>
        <taxon>Cyanidiales</taxon>
        <taxon>Cyanidiaceae</taxon>
        <taxon>Cyanidioschyzon</taxon>
    </lineage>
</organism>
<reference evidence="6 7" key="2">
    <citation type="journal article" date="2007" name="BMC Biol.">
        <title>A 100%-complete sequence reveals unusually simple genomic features in the hot-spring red alga Cyanidioschyzon merolae.</title>
        <authorList>
            <person name="Nozaki H."/>
            <person name="Takano H."/>
            <person name="Misumi O."/>
            <person name="Terasawa K."/>
            <person name="Matsuzaki M."/>
            <person name="Maruyama S."/>
            <person name="Nishida K."/>
            <person name="Yagisawa F."/>
            <person name="Yoshida Y."/>
            <person name="Fujiwara T."/>
            <person name="Takio S."/>
            <person name="Tamura K."/>
            <person name="Chung S.J."/>
            <person name="Nakamura S."/>
            <person name="Kuroiwa H."/>
            <person name="Tanaka K."/>
            <person name="Sato N."/>
            <person name="Kuroiwa T."/>
        </authorList>
    </citation>
    <scope>NUCLEOTIDE SEQUENCE [LARGE SCALE GENOMIC DNA]</scope>
    <source>
        <strain evidence="6 7">10D</strain>
    </source>
</reference>
<evidence type="ECO:0000313" key="7">
    <source>
        <dbReference type="Proteomes" id="UP000007014"/>
    </source>
</evidence>
<protein>
    <submittedName>
        <fullName evidence="6">Betaine aldehyde dehydrogenase</fullName>
    </submittedName>
</protein>
<dbReference type="eggNOG" id="KOG2454">
    <property type="taxonomic scope" value="Eukaryota"/>
</dbReference>
<dbReference type="Gene3D" id="3.40.309.10">
    <property type="entry name" value="Aldehyde Dehydrogenase, Chain A, domain 2"/>
    <property type="match status" value="1"/>
</dbReference>
<dbReference type="RefSeq" id="XP_005536893.1">
    <property type="nucleotide sequence ID" value="XM_005536836.1"/>
</dbReference>
<dbReference type="Proteomes" id="UP000007014">
    <property type="component" value="Chromosome 12"/>
</dbReference>
<keyword evidence="4" id="KW-1133">Transmembrane helix</keyword>
<keyword evidence="4" id="KW-0812">Transmembrane</keyword>